<dbReference type="Proteomes" id="UP000177583">
    <property type="component" value="Unassembled WGS sequence"/>
</dbReference>
<evidence type="ECO:0008006" key="3">
    <source>
        <dbReference type="Google" id="ProtNLM"/>
    </source>
</evidence>
<dbReference type="AlphaFoldDB" id="A0A1F6GXG9"/>
<accession>A0A1F6GXG9</accession>
<comment type="caution">
    <text evidence="1">The sequence shown here is derived from an EMBL/GenBank/DDBJ whole genome shotgun (WGS) entry which is preliminary data.</text>
</comment>
<evidence type="ECO:0000313" key="1">
    <source>
        <dbReference type="EMBL" id="OGH02769.1"/>
    </source>
</evidence>
<reference evidence="1 2" key="1">
    <citation type="journal article" date="2016" name="Nat. Commun.">
        <title>Thousands of microbial genomes shed light on interconnected biogeochemical processes in an aquifer system.</title>
        <authorList>
            <person name="Anantharaman K."/>
            <person name="Brown C.T."/>
            <person name="Hug L.A."/>
            <person name="Sharon I."/>
            <person name="Castelle C.J."/>
            <person name="Probst A.J."/>
            <person name="Thomas B.C."/>
            <person name="Singh A."/>
            <person name="Wilkins M.J."/>
            <person name="Karaoz U."/>
            <person name="Brodie E.L."/>
            <person name="Williams K.H."/>
            <person name="Hubbard S.S."/>
            <person name="Banfield J.F."/>
        </authorList>
    </citation>
    <scope>NUCLEOTIDE SEQUENCE [LARGE SCALE GENOMIC DNA]</scope>
</reference>
<gene>
    <name evidence="1" type="ORF">A2557_02835</name>
</gene>
<protein>
    <recommendedName>
        <fullName evidence="3">CdiI immunity protein domain-containing protein</fullName>
    </recommendedName>
</protein>
<name>A0A1F6GXG9_9PROT</name>
<proteinExistence type="predicted"/>
<evidence type="ECO:0000313" key="2">
    <source>
        <dbReference type="Proteomes" id="UP000177583"/>
    </source>
</evidence>
<organism evidence="1 2">
    <name type="scientific">Candidatus Lambdaproteobacteria bacterium RIFOXYD2_FULL_56_26</name>
    <dbReference type="NCBI Taxonomy" id="1817773"/>
    <lineage>
        <taxon>Bacteria</taxon>
        <taxon>Pseudomonadati</taxon>
        <taxon>Pseudomonadota</taxon>
        <taxon>Candidatus Lambdaproteobacteria</taxon>
    </lineage>
</organism>
<sequence length="88" mass="10260">MDELLLLSLHRQHGDELTEFFQGFVSSQSIEETLDNVLEELTGHVPDQPTLRRYIENLRCLFEEEPCLTYPVDRCFLGLKEVYQGASR</sequence>
<dbReference type="EMBL" id="MFNF01000019">
    <property type="protein sequence ID" value="OGH02769.1"/>
    <property type="molecule type" value="Genomic_DNA"/>
</dbReference>